<dbReference type="InterPro" id="IPR001763">
    <property type="entry name" value="Rhodanese-like_dom"/>
</dbReference>
<dbReference type="SUPFAM" id="SSF82171">
    <property type="entry name" value="DPP6 N-terminal domain-like"/>
    <property type="match status" value="1"/>
</dbReference>
<keyword evidence="1" id="KW-0378">Hydrolase</keyword>
<feature type="signal peptide" evidence="3">
    <location>
        <begin position="1"/>
        <end position="18"/>
    </location>
</feature>
<feature type="chain" id="PRO_5015476177" evidence="3">
    <location>
        <begin position="19"/>
        <end position="653"/>
    </location>
</feature>
<dbReference type="InterPro" id="IPR029058">
    <property type="entry name" value="AB_hydrolase_fold"/>
</dbReference>
<dbReference type="Pfam" id="PF00326">
    <property type="entry name" value="Peptidase_S9"/>
    <property type="match status" value="1"/>
</dbReference>
<gene>
    <name evidence="5" type="ORF">C8J26_1549</name>
</gene>
<dbReference type="AlphaFoldDB" id="A0A2T5GPG9"/>
<evidence type="ECO:0000313" key="5">
    <source>
        <dbReference type="EMBL" id="PTQ61223.1"/>
    </source>
</evidence>
<evidence type="ECO:0000259" key="4">
    <source>
        <dbReference type="PROSITE" id="PS50206"/>
    </source>
</evidence>
<dbReference type="InterPro" id="IPR001375">
    <property type="entry name" value="Peptidase_S9_cat"/>
</dbReference>
<accession>A0A2T5GPG9</accession>
<keyword evidence="3" id="KW-0732">Signal</keyword>
<dbReference type="PROSITE" id="PS50206">
    <property type="entry name" value="RHODANESE_3"/>
    <property type="match status" value="1"/>
</dbReference>
<evidence type="ECO:0000256" key="1">
    <source>
        <dbReference type="ARBA" id="ARBA00022801"/>
    </source>
</evidence>
<dbReference type="GO" id="GO:0006508">
    <property type="term" value="P:proteolysis"/>
    <property type="evidence" value="ECO:0007669"/>
    <property type="project" value="InterPro"/>
</dbReference>
<comment type="caution">
    <text evidence="5">The sequence shown here is derived from an EMBL/GenBank/DDBJ whole genome shotgun (WGS) entry which is preliminary data.</text>
</comment>
<protein>
    <submittedName>
        <fullName evidence="5">Dipeptidyl aminopeptidase/acylaminoacyl peptidase</fullName>
    </submittedName>
</protein>
<keyword evidence="6" id="KW-1185">Reference proteome</keyword>
<evidence type="ECO:0000256" key="2">
    <source>
        <dbReference type="SAM" id="MobiDB-lite"/>
    </source>
</evidence>
<feature type="compositionally biased region" description="Polar residues" evidence="2">
    <location>
        <begin position="169"/>
        <end position="179"/>
    </location>
</feature>
<feature type="domain" description="Rhodanese" evidence="4">
    <location>
        <begin position="474"/>
        <end position="497"/>
    </location>
</feature>
<dbReference type="GO" id="GO:0004252">
    <property type="term" value="F:serine-type endopeptidase activity"/>
    <property type="evidence" value="ECO:0007669"/>
    <property type="project" value="TreeGrafter"/>
</dbReference>
<feature type="region of interest" description="Disordered" evidence="2">
    <location>
        <begin position="169"/>
        <end position="192"/>
    </location>
</feature>
<dbReference type="EMBL" id="QAOG01000002">
    <property type="protein sequence ID" value="PTQ61223.1"/>
    <property type="molecule type" value="Genomic_DNA"/>
</dbReference>
<dbReference type="Proteomes" id="UP000244189">
    <property type="component" value="Unassembled WGS sequence"/>
</dbReference>
<evidence type="ECO:0000313" key="6">
    <source>
        <dbReference type="Proteomes" id="UP000244189"/>
    </source>
</evidence>
<dbReference type="PANTHER" id="PTHR42776">
    <property type="entry name" value="SERINE PEPTIDASE S9 FAMILY MEMBER"/>
    <property type="match status" value="1"/>
</dbReference>
<name>A0A2T5GPG9_9SPHN</name>
<dbReference type="RefSeq" id="WP_056417654.1">
    <property type="nucleotide sequence ID" value="NZ_QAOG01000002.1"/>
</dbReference>
<keyword evidence="5" id="KW-0031">Aminopeptidase</keyword>
<dbReference type="GO" id="GO:0004177">
    <property type="term" value="F:aminopeptidase activity"/>
    <property type="evidence" value="ECO:0007669"/>
    <property type="project" value="UniProtKB-KW"/>
</dbReference>
<dbReference type="SUPFAM" id="SSF53474">
    <property type="entry name" value="alpha/beta-Hydrolases"/>
    <property type="match status" value="1"/>
</dbReference>
<feature type="compositionally biased region" description="Basic and acidic residues" evidence="2">
    <location>
        <begin position="183"/>
        <end position="192"/>
    </location>
</feature>
<dbReference type="PANTHER" id="PTHR42776:SF27">
    <property type="entry name" value="DIPEPTIDYL PEPTIDASE FAMILY MEMBER 6"/>
    <property type="match status" value="1"/>
</dbReference>
<evidence type="ECO:0000256" key="3">
    <source>
        <dbReference type="SAM" id="SignalP"/>
    </source>
</evidence>
<reference evidence="5 6" key="1">
    <citation type="submission" date="2018-04" db="EMBL/GenBank/DDBJ databases">
        <title>Genomic Encyclopedia of Type Strains, Phase III (KMG-III): the genomes of soil and plant-associated and newly described type strains.</title>
        <authorList>
            <person name="Whitman W."/>
        </authorList>
    </citation>
    <scope>NUCLEOTIDE SEQUENCE [LARGE SCALE GENOMIC DNA]</scope>
    <source>
        <strain evidence="5 6">MA101b</strain>
    </source>
</reference>
<dbReference type="Gene3D" id="3.40.50.1820">
    <property type="entry name" value="alpha/beta hydrolase"/>
    <property type="match status" value="1"/>
</dbReference>
<keyword evidence="5" id="KW-0645">Protease</keyword>
<organism evidence="5 6">
    <name type="scientific">Sphingomonas aurantiaca</name>
    <dbReference type="NCBI Taxonomy" id="185949"/>
    <lineage>
        <taxon>Bacteria</taxon>
        <taxon>Pseudomonadati</taxon>
        <taxon>Pseudomonadota</taxon>
        <taxon>Alphaproteobacteria</taxon>
        <taxon>Sphingomonadales</taxon>
        <taxon>Sphingomonadaceae</taxon>
        <taxon>Sphingomonas</taxon>
    </lineage>
</organism>
<sequence>MKRGITTIALLTSVAANAQSVADDARAFGARPAIEDISLSPDGKRIAFVAPGSGLSSTLYTVAIGDGADPKGALAVSGAPDRLSWCRFVSGSRLVCTIWGSFNAPGYTRPMSYSRIVATDEAGGNQKMLTGRQVNQRTATFYGGAVRDWLPGEDGQVLMDREYSRTDTIDTNIGTTRSGTGVDRVDTRTGQHRTVEAPRPNAVDYISDGRGTIRIAGYQLVAGTGQVDGRISYRYRKAGSNDWLEMGVYDSIKEEGFNPYGIDPVANIVYGLRKKDGRQALFTRALDGSDTEVLVLARPDVDIDGLIRIGRDRHIVGATYVTDKRTAVYFDPAVKADLASLHRALPALPIIDIVDASSDGKQLLVHAAADTDPGRYYLFDKATKTLKVLMQDRPQLDGRKLASVQAITYPAQDGTMIPAYLTMPTTGATQGLRAIVMPHGGPSARDEWGFDWLAQFYAARGYAVIQPNYRGSSGYGDAYLMKNGFRAWRTAVGDTSDAGRWLVKQGIADPGKLAIVGWSYGGYAALEAGVLDPQLFKAIVAIAPVTDPASLADQLRDYANYRVNKDYIGTLEAGASPAKNAGQIAAPVLLFHGTLDSNVAYSQSKLMNDRLKSAGKSAELITFDGLDHQIYDSAARAQILERSDAFLRAATGG</sequence>
<proteinExistence type="predicted"/>